<organism evidence="3 4">
    <name type="scientific">Reticulibacter mediterranei</name>
    <dbReference type="NCBI Taxonomy" id="2778369"/>
    <lineage>
        <taxon>Bacteria</taxon>
        <taxon>Bacillati</taxon>
        <taxon>Chloroflexota</taxon>
        <taxon>Ktedonobacteria</taxon>
        <taxon>Ktedonobacterales</taxon>
        <taxon>Reticulibacteraceae</taxon>
        <taxon>Reticulibacter</taxon>
    </lineage>
</organism>
<reference evidence="3" key="1">
    <citation type="submission" date="2020-10" db="EMBL/GenBank/DDBJ databases">
        <title>Taxonomic study of unclassified bacteria belonging to the class Ktedonobacteria.</title>
        <authorList>
            <person name="Yabe S."/>
            <person name="Wang C.M."/>
            <person name="Zheng Y."/>
            <person name="Sakai Y."/>
            <person name="Cavaletti L."/>
            <person name="Monciardini P."/>
            <person name="Donadio S."/>
        </authorList>
    </citation>
    <scope>NUCLEOTIDE SEQUENCE</scope>
    <source>
        <strain evidence="3">ID150040</strain>
    </source>
</reference>
<dbReference type="GO" id="GO:0046872">
    <property type="term" value="F:metal ion binding"/>
    <property type="evidence" value="ECO:0007669"/>
    <property type="project" value="InterPro"/>
</dbReference>
<dbReference type="RefSeq" id="WP_220209739.1">
    <property type="nucleotide sequence ID" value="NZ_BNJK01000002.1"/>
</dbReference>
<comment type="caution">
    <text evidence="3">The sequence shown here is derived from an EMBL/GenBank/DDBJ whole genome shotgun (WGS) entry which is preliminary data.</text>
</comment>
<feature type="domain" description="ATP-grasp" evidence="2">
    <location>
        <begin position="94"/>
        <end position="292"/>
    </location>
</feature>
<dbReference type="PROSITE" id="PS50975">
    <property type="entry name" value="ATP_GRASP"/>
    <property type="match status" value="1"/>
</dbReference>
<dbReference type="SUPFAM" id="SSF56059">
    <property type="entry name" value="Glutathione synthetase ATP-binding domain-like"/>
    <property type="match status" value="1"/>
</dbReference>
<dbReference type="Proteomes" id="UP000597444">
    <property type="component" value="Unassembled WGS sequence"/>
</dbReference>
<keyword evidence="1" id="KW-0067">ATP-binding</keyword>
<gene>
    <name evidence="3" type="ORF">KSF_091240</name>
</gene>
<sequence length="297" mass="33504">MDVALVTCSEWPELSTSDAVLQKALAARGIDARALAWNDSTADWSQPRMSIIRATWDYFNQRDVFLDWARHVSQLHTLWNPFSLLQWNTHKSYLRDLDERGVPIIPTAWLNKGSSVNFEELLQERGWTEVVIKPAVSAEAYGTILIKEGMAMEGQLYVDHMLTLHDMLIQPFMPAVLSSGERSVIVIDGEITHALSRPPIHAVRPDGQEQADLPQKELVQPGEDEVQLVRKVMDALSSPTLYARVDLIRDMEGSPCLMELELVEPSLWMHWKPEAAELLADTVFKQLQQTSGHAGTI</sequence>
<evidence type="ECO:0000259" key="2">
    <source>
        <dbReference type="PROSITE" id="PS50975"/>
    </source>
</evidence>
<dbReference type="PANTHER" id="PTHR39217">
    <property type="match status" value="1"/>
</dbReference>
<evidence type="ECO:0000256" key="1">
    <source>
        <dbReference type="PROSITE-ProRule" id="PRU00409"/>
    </source>
</evidence>
<protein>
    <recommendedName>
        <fullName evidence="2">ATP-grasp domain-containing protein</fullName>
    </recommendedName>
</protein>
<dbReference type="InterPro" id="IPR053191">
    <property type="entry name" value="DcsG_Biosynth_Enzyme"/>
</dbReference>
<evidence type="ECO:0000313" key="3">
    <source>
        <dbReference type="EMBL" id="GHO99076.1"/>
    </source>
</evidence>
<keyword evidence="1" id="KW-0547">Nucleotide-binding</keyword>
<evidence type="ECO:0000313" key="4">
    <source>
        <dbReference type="Proteomes" id="UP000597444"/>
    </source>
</evidence>
<dbReference type="InterPro" id="IPR011761">
    <property type="entry name" value="ATP-grasp"/>
</dbReference>
<proteinExistence type="predicted"/>
<dbReference type="EMBL" id="BNJK01000002">
    <property type="protein sequence ID" value="GHO99076.1"/>
    <property type="molecule type" value="Genomic_DNA"/>
</dbReference>
<keyword evidence="4" id="KW-1185">Reference proteome</keyword>
<dbReference type="PANTHER" id="PTHR39217:SF1">
    <property type="entry name" value="GLUTATHIONE SYNTHETASE"/>
    <property type="match status" value="1"/>
</dbReference>
<dbReference type="GO" id="GO:0005524">
    <property type="term" value="F:ATP binding"/>
    <property type="evidence" value="ECO:0007669"/>
    <property type="project" value="UniProtKB-UniRule"/>
</dbReference>
<dbReference type="AlphaFoldDB" id="A0A8J3IZY6"/>
<name>A0A8J3IZY6_9CHLR</name>
<accession>A0A8J3IZY6</accession>